<dbReference type="EMBL" id="LSSK01001067">
    <property type="protein sequence ID" value="OMH80834.1"/>
    <property type="molecule type" value="Genomic_DNA"/>
</dbReference>
<dbReference type="AlphaFoldDB" id="A0A1R1PIM6"/>
<gene>
    <name evidence="2" type="ORF">AX774_g5718</name>
</gene>
<reference evidence="3" key="1">
    <citation type="submission" date="2017-01" db="EMBL/GenBank/DDBJ databases">
        <authorList>
            <person name="Wang Y."/>
            <person name="White M."/>
            <person name="Kvist S."/>
            <person name="Moncalvo J.-M."/>
        </authorList>
    </citation>
    <scope>NUCLEOTIDE SEQUENCE [LARGE SCALE GENOMIC DNA]</scope>
    <source>
        <strain evidence="3">COL-18-3</strain>
    </source>
</reference>
<evidence type="ECO:0000313" key="2">
    <source>
        <dbReference type="EMBL" id="OMH80834.1"/>
    </source>
</evidence>
<organism evidence="2 3">
    <name type="scientific">Zancudomyces culisetae</name>
    <name type="common">Gut fungus</name>
    <name type="synonym">Smittium culisetae</name>
    <dbReference type="NCBI Taxonomy" id="1213189"/>
    <lineage>
        <taxon>Eukaryota</taxon>
        <taxon>Fungi</taxon>
        <taxon>Fungi incertae sedis</taxon>
        <taxon>Zoopagomycota</taxon>
        <taxon>Kickxellomycotina</taxon>
        <taxon>Harpellomycetes</taxon>
        <taxon>Harpellales</taxon>
        <taxon>Legeriomycetaceae</taxon>
        <taxon>Zancudomyces</taxon>
    </lineage>
</organism>
<proteinExistence type="predicted"/>
<feature type="region of interest" description="Disordered" evidence="1">
    <location>
        <begin position="26"/>
        <end position="49"/>
    </location>
</feature>
<dbReference type="Proteomes" id="UP000188320">
    <property type="component" value="Unassembled WGS sequence"/>
</dbReference>
<sequence>MSSTGNRSALSNSSSSSVNKLLEKISKLEKAPARSTRSGYNNGLLPRDAYLKTNQISPTTNKYLNLLQKS</sequence>
<evidence type="ECO:0000313" key="3">
    <source>
        <dbReference type="Proteomes" id="UP000188320"/>
    </source>
</evidence>
<evidence type="ECO:0000256" key="1">
    <source>
        <dbReference type="SAM" id="MobiDB-lite"/>
    </source>
</evidence>
<keyword evidence="3" id="KW-1185">Reference proteome</keyword>
<accession>A0A1R1PIM6</accession>
<protein>
    <submittedName>
        <fullName evidence="2">Uncharacterized protein</fullName>
    </submittedName>
</protein>
<comment type="caution">
    <text evidence="2">The sequence shown here is derived from an EMBL/GenBank/DDBJ whole genome shotgun (WGS) entry which is preliminary data.</text>
</comment>
<name>A0A1R1PIM6_ZANCU</name>